<gene>
    <name evidence="2" type="ORF">D9619_011172</name>
</gene>
<comment type="caution">
    <text evidence="2">The sequence shown here is derived from an EMBL/GenBank/DDBJ whole genome shotgun (WGS) entry which is preliminary data.</text>
</comment>
<evidence type="ECO:0000313" key="3">
    <source>
        <dbReference type="Proteomes" id="UP000567179"/>
    </source>
</evidence>
<reference evidence="2 3" key="1">
    <citation type="journal article" date="2020" name="ISME J.">
        <title>Uncovering the hidden diversity of litter-decomposition mechanisms in mushroom-forming fungi.</title>
        <authorList>
            <person name="Floudas D."/>
            <person name="Bentzer J."/>
            <person name="Ahren D."/>
            <person name="Johansson T."/>
            <person name="Persson P."/>
            <person name="Tunlid A."/>
        </authorList>
    </citation>
    <scope>NUCLEOTIDE SEQUENCE [LARGE SCALE GENOMIC DNA]</scope>
    <source>
        <strain evidence="2 3">CBS 101986</strain>
    </source>
</reference>
<evidence type="ECO:0000256" key="1">
    <source>
        <dbReference type="SAM" id="SignalP"/>
    </source>
</evidence>
<keyword evidence="3" id="KW-1185">Reference proteome</keyword>
<sequence length="172" mass="19100">MWFTSCWFITYGLAVLCRASTVAKVLNDISILSDDAEGLENTARSFHIFEGTLNEAMAVHTAFDKVNGDLINATTDINALSPPSDTDAFDILDAMTTAKPFVEHGASKAEWATLFFYNFTTVAEQVQHDISNFTMLWSTFQYIVFEESRARPNARVEHIHIDVALAKAVVGI</sequence>
<dbReference type="InterPro" id="IPR021054">
    <property type="entry name" value="Cell_wall_mannoprotein_1"/>
</dbReference>
<dbReference type="Pfam" id="PF12296">
    <property type="entry name" value="HsbA"/>
    <property type="match status" value="1"/>
</dbReference>
<proteinExistence type="predicted"/>
<dbReference type="AlphaFoldDB" id="A0A8H5BJ28"/>
<dbReference type="OrthoDB" id="3485059at2759"/>
<name>A0A8H5BJ28_9AGAR</name>
<protein>
    <submittedName>
        <fullName evidence="2">Uncharacterized protein</fullName>
    </submittedName>
</protein>
<accession>A0A8H5BJ28</accession>
<dbReference type="Proteomes" id="UP000567179">
    <property type="component" value="Unassembled WGS sequence"/>
</dbReference>
<keyword evidence="1" id="KW-0732">Signal</keyword>
<dbReference type="EMBL" id="JAACJJ010000016">
    <property type="protein sequence ID" value="KAF5324182.1"/>
    <property type="molecule type" value="Genomic_DNA"/>
</dbReference>
<evidence type="ECO:0000313" key="2">
    <source>
        <dbReference type="EMBL" id="KAF5324182.1"/>
    </source>
</evidence>
<feature type="signal peptide" evidence="1">
    <location>
        <begin position="1"/>
        <end position="19"/>
    </location>
</feature>
<organism evidence="2 3">
    <name type="scientific">Psilocybe cf. subviscida</name>
    <dbReference type="NCBI Taxonomy" id="2480587"/>
    <lineage>
        <taxon>Eukaryota</taxon>
        <taxon>Fungi</taxon>
        <taxon>Dikarya</taxon>
        <taxon>Basidiomycota</taxon>
        <taxon>Agaricomycotina</taxon>
        <taxon>Agaricomycetes</taxon>
        <taxon>Agaricomycetidae</taxon>
        <taxon>Agaricales</taxon>
        <taxon>Agaricineae</taxon>
        <taxon>Strophariaceae</taxon>
        <taxon>Psilocybe</taxon>
    </lineage>
</organism>
<feature type="chain" id="PRO_5034439815" evidence="1">
    <location>
        <begin position="20"/>
        <end position="172"/>
    </location>
</feature>